<comment type="caution">
    <text evidence="3">The sequence shown here is derived from an EMBL/GenBank/DDBJ whole genome shotgun (WGS) entry which is preliminary data.</text>
</comment>
<accession>A0A7W5ZVH9</accession>
<dbReference type="HAMAP" id="MF_01411">
    <property type="entry name" value="LPS_assembly_LptD"/>
    <property type="match status" value="1"/>
</dbReference>
<dbReference type="Gene3D" id="2.60.450.10">
    <property type="entry name" value="Lipopolysaccharide (LPS) transport protein A like domain"/>
    <property type="match status" value="1"/>
</dbReference>
<dbReference type="PANTHER" id="PTHR30189">
    <property type="entry name" value="LPS-ASSEMBLY PROTEIN"/>
    <property type="match status" value="1"/>
</dbReference>
<comment type="subunit">
    <text evidence="1">Component of the lipopolysaccharide transport and assembly complex.</text>
</comment>
<keyword evidence="1" id="KW-0472">Membrane</keyword>
<dbReference type="InterPro" id="IPR050218">
    <property type="entry name" value="LptD"/>
</dbReference>
<evidence type="ECO:0000259" key="2">
    <source>
        <dbReference type="Pfam" id="PF04453"/>
    </source>
</evidence>
<dbReference type="InterPro" id="IPR007543">
    <property type="entry name" value="LptD_C"/>
</dbReference>
<evidence type="ECO:0000256" key="1">
    <source>
        <dbReference type="HAMAP-Rule" id="MF_01411"/>
    </source>
</evidence>
<evidence type="ECO:0000313" key="4">
    <source>
        <dbReference type="Proteomes" id="UP000562395"/>
    </source>
</evidence>
<name>A0A7W5ZVH9_9SPHN</name>
<sequence length="762" mass="84794">MQSARRPQPQAPDRRLRRARITLTTAGTALALVLGAFAALPVFAQEAGAPVVLASPAESSPDDVLRFEADKVRYDSNSELVTAEGSVVLRREDQTVRADSVVWDRNTGKINAAGNIRFVDEDGNIVYTDKVELTDEFKAGAIEDLLIVLRTGGRLAARSGTRDENGNMTLNTAAYSGCSVEDSSGCPKNPSWEVTAARVYFDAKEKRVKYYGATLRLFGIPILPLPGLGHTSDFRAETGLLIPDFRLSASNGAEISETWYWRIADNRDLALTGTFYTESLPMLTAKYRHLTNLGAFQITGYATRSSRISVGGAASTQQQSWRGYIEGTGRLQFSPHWSLTGNGRLASDRTFLRRYDISRDDRLRSSLNLERIDNSSYLSIAGWATQTVRVGDPQGMVPLALPAIDYRRRAIINGIPGRFEFEANSLAILRTAGQDSQRAFARAQWDLRTITGLGQEVTLTGLVRGDVYHSAENELTTTAIYRGEPGWQTRGIATAALDVKWPFVGEFLGGAQVLTPRFQVVATPGVRNFEIPNEDSRSVDLEDTNLFALNRFPGHDRIEDGVRFTYGVDWDYQRPGLRVTTTIGQSYRLSRQNSILPDGTGLTNRASDYVGRTTVRFGDIVKVTHRFRLDKDSFALRRNEFDATLGDHRRYIEAGYLRLNRNIATTFEDLQDREELRFAARTPITRAFSIFASGIVNLTDKDEDPTFTSDGFQMLRHRIGVAYTDDCLDLSLTWRRDYVTTGDAQRGNSFQISLSLKNLGVK</sequence>
<dbReference type="AlphaFoldDB" id="A0A7W5ZVH9"/>
<protein>
    <recommendedName>
        <fullName evidence="1">LPS-assembly protein LptD</fullName>
    </recommendedName>
</protein>
<organism evidence="3 4">
    <name type="scientific">Novosphingobium hassiacum</name>
    <dbReference type="NCBI Taxonomy" id="173676"/>
    <lineage>
        <taxon>Bacteria</taxon>
        <taxon>Pseudomonadati</taxon>
        <taxon>Pseudomonadota</taxon>
        <taxon>Alphaproteobacteria</taxon>
        <taxon>Sphingomonadales</taxon>
        <taxon>Sphingomonadaceae</taxon>
        <taxon>Novosphingobium</taxon>
    </lineage>
</organism>
<comment type="function">
    <text evidence="1">Involved in the assembly of lipopolysaccharide (LPS) at the surface of the outer membrane.</text>
</comment>
<keyword evidence="1" id="KW-0998">Cell outer membrane</keyword>
<evidence type="ECO:0000313" key="3">
    <source>
        <dbReference type="EMBL" id="MBB3859214.1"/>
    </source>
</evidence>
<dbReference type="Proteomes" id="UP000562395">
    <property type="component" value="Unassembled WGS sequence"/>
</dbReference>
<proteinExistence type="inferred from homology"/>
<keyword evidence="1" id="KW-0732">Signal</keyword>
<dbReference type="EMBL" id="JACICY010000001">
    <property type="protein sequence ID" value="MBB3859214.1"/>
    <property type="molecule type" value="Genomic_DNA"/>
</dbReference>
<comment type="similarity">
    <text evidence="1">Belongs to the LptD family.</text>
</comment>
<comment type="caution">
    <text evidence="1">Lacks conserved residue(s) required for the propagation of feature annotation.</text>
</comment>
<reference evidence="3 4" key="1">
    <citation type="submission" date="2020-08" db="EMBL/GenBank/DDBJ databases">
        <title>Genomic Encyclopedia of Type Strains, Phase IV (KMG-IV): sequencing the most valuable type-strain genomes for metagenomic binning, comparative biology and taxonomic classification.</title>
        <authorList>
            <person name="Goeker M."/>
        </authorList>
    </citation>
    <scope>NUCLEOTIDE SEQUENCE [LARGE SCALE GENOMIC DNA]</scope>
    <source>
        <strain evidence="3 4">DSM 14552</strain>
    </source>
</reference>
<dbReference type="InterPro" id="IPR020889">
    <property type="entry name" value="LipoPS_assembly_LptD"/>
</dbReference>
<keyword evidence="4" id="KW-1185">Reference proteome</keyword>
<dbReference type="Pfam" id="PF04453">
    <property type="entry name" value="LptD"/>
    <property type="match status" value="1"/>
</dbReference>
<comment type="subcellular location">
    <subcellularLocation>
        <location evidence="1">Cell outer membrane</location>
    </subcellularLocation>
</comment>
<dbReference type="GO" id="GO:0015920">
    <property type="term" value="P:lipopolysaccharide transport"/>
    <property type="evidence" value="ECO:0007669"/>
    <property type="project" value="InterPro"/>
</dbReference>
<gene>
    <name evidence="1" type="primary">lptD</name>
    <name evidence="3" type="ORF">GGQ88_000454</name>
</gene>
<dbReference type="RefSeq" id="WP_183611392.1">
    <property type="nucleotide sequence ID" value="NZ_JACICY010000001.1"/>
</dbReference>
<feature type="domain" description="LptD C-terminal" evidence="2">
    <location>
        <begin position="322"/>
        <end position="686"/>
    </location>
</feature>
<dbReference type="GO" id="GO:0009279">
    <property type="term" value="C:cell outer membrane"/>
    <property type="evidence" value="ECO:0007669"/>
    <property type="project" value="UniProtKB-SubCell"/>
</dbReference>
<dbReference type="PANTHER" id="PTHR30189:SF1">
    <property type="entry name" value="LPS-ASSEMBLY PROTEIN LPTD"/>
    <property type="match status" value="1"/>
</dbReference>
<dbReference type="GO" id="GO:0043165">
    <property type="term" value="P:Gram-negative-bacterium-type cell outer membrane assembly"/>
    <property type="evidence" value="ECO:0007669"/>
    <property type="project" value="UniProtKB-UniRule"/>
</dbReference>
<dbReference type="GO" id="GO:1990351">
    <property type="term" value="C:transporter complex"/>
    <property type="evidence" value="ECO:0007669"/>
    <property type="project" value="TreeGrafter"/>
</dbReference>